<dbReference type="AlphaFoldDB" id="A0A017TD20"/>
<dbReference type="RefSeq" id="WP_044238074.1">
    <property type="nucleotide sequence ID" value="NZ_ASRX01000011.1"/>
</dbReference>
<reference evidence="1 2" key="1">
    <citation type="submission" date="2013-05" db="EMBL/GenBank/DDBJ databases">
        <title>Genome assembly of Chondromyces apiculatus DSM 436.</title>
        <authorList>
            <person name="Sharma G."/>
            <person name="Khatri I."/>
            <person name="Kaur C."/>
            <person name="Mayilraj S."/>
            <person name="Subramanian S."/>
        </authorList>
    </citation>
    <scope>NUCLEOTIDE SEQUENCE [LARGE SCALE GENOMIC DNA]</scope>
    <source>
        <strain evidence="1 2">DSM 436</strain>
    </source>
</reference>
<name>A0A017TD20_9BACT</name>
<accession>A0A017TD20</accession>
<evidence type="ECO:0000313" key="2">
    <source>
        <dbReference type="Proteomes" id="UP000019678"/>
    </source>
</evidence>
<comment type="caution">
    <text evidence="1">The sequence shown here is derived from an EMBL/GenBank/DDBJ whole genome shotgun (WGS) entry which is preliminary data.</text>
</comment>
<dbReference type="Proteomes" id="UP000019678">
    <property type="component" value="Unassembled WGS sequence"/>
</dbReference>
<organism evidence="1 2">
    <name type="scientific">Chondromyces apiculatus DSM 436</name>
    <dbReference type="NCBI Taxonomy" id="1192034"/>
    <lineage>
        <taxon>Bacteria</taxon>
        <taxon>Pseudomonadati</taxon>
        <taxon>Myxococcota</taxon>
        <taxon>Polyangia</taxon>
        <taxon>Polyangiales</taxon>
        <taxon>Polyangiaceae</taxon>
        <taxon>Chondromyces</taxon>
    </lineage>
</organism>
<dbReference type="OrthoDB" id="9946139at2"/>
<evidence type="ECO:0000313" key="1">
    <source>
        <dbReference type="EMBL" id="EYF07114.1"/>
    </source>
</evidence>
<proteinExistence type="predicted"/>
<dbReference type="EMBL" id="ASRX01000011">
    <property type="protein sequence ID" value="EYF07114.1"/>
    <property type="molecule type" value="Genomic_DNA"/>
</dbReference>
<sequence>MKVHKEQLEALGRMESEAYEERLVGFLRRTVTRARAAGAAEVEARVRVDVGEARALGLSTERQIAAYVAAWWVLGEGFAERFPAIGEALADEGCSADEKAQVLLAHLDGKAQKGGA</sequence>
<gene>
    <name evidence="1" type="ORF">CAP_0593</name>
</gene>
<keyword evidence="2" id="KW-1185">Reference proteome</keyword>
<dbReference type="STRING" id="1192034.CAP_0593"/>
<protein>
    <submittedName>
        <fullName evidence="1">Uncharacterized protein</fullName>
    </submittedName>
</protein>